<evidence type="ECO:0000313" key="3">
    <source>
        <dbReference type="Proteomes" id="UP001519342"/>
    </source>
</evidence>
<dbReference type="InterPro" id="IPR003680">
    <property type="entry name" value="Flavodoxin_fold"/>
</dbReference>
<dbReference type="SUPFAM" id="SSF52218">
    <property type="entry name" value="Flavoproteins"/>
    <property type="match status" value="1"/>
</dbReference>
<gene>
    <name evidence="2" type="ORF">J2Z76_001046</name>
</gene>
<evidence type="ECO:0000313" key="2">
    <source>
        <dbReference type="EMBL" id="MBP1925189.1"/>
    </source>
</evidence>
<dbReference type="Gene3D" id="3.40.50.360">
    <property type="match status" value="1"/>
</dbReference>
<dbReference type="Pfam" id="PF02525">
    <property type="entry name" value="Flavodoxin_2"/>
    <property type="match status" value="1"/>
</dbReference>
<dbReference type="InterPro" id="IPR029039">
    <property type="entry name" value="Flavoprotein-like_sf"/>
</dbReference>
<dbReference type="EMBL" id="JAGGKS010000002">
    <property type="protein sequence ID" value="MBP1925189.1"/>
    <property type="molecule type" value="Genomic_DNA"/>
</dbReference>
<proteinExistence type="predicted"/>
<comment type="caution">
    <text evidence="2">The sequence shown here is derived from an EMBL/GenBank/DDBJ whole genome shotgun (WGS) entry which is preliminary data.</text>
</comment>
<name>A0ABS4GBX8_9FIRM</name>
<sequence length="211" mass="23591">MKIALINGSPKVKNSASENILNTLKKLFTESNVISEYNFRTPKLDTKEIEEISKCNVIVFAFPLYIDEIPAHLKSCLYQMETYFKTNLNHDIKVYVLVNCGFYEGKQGLIALEMMENWCKKAEISWGQGIGIGGGGMLSGMASVPDGQGPKKNVWNALNILSKNVSNCISSENIFVSPNLPRFLYKIGGDAGWRQQIKSNGLRSKDLFIKK</sequence>
<reference evidence="2 3" key="1">
    <citation type="submission" date="2021-03" db="EMBL/GenBank/DDBJ databases">
        <title>Genomic Encyclopedia of Type Strains, Phase IV (KMG-IV): sequencing the most valuable type-strain genomes for metagenomic binning, comparative biology and taxonomic classification.</title>
        <authorList>
            <person name="Goeker M."/>
        </authorList>
    </citation>
    <scope>NUCLEOTIDE SEQUENCE [LARGE SCALE GENOMIC DNA]</scope>
    <source>
        <strain evidence="2 3">DSM 24004</strain>
    </source>
</reference>
<dbReference type="RefSeq" id="WP_209510926.1">
    <property type="nucleotide sequence ID" value="NZ_JAGGKS010000002.1"/>
</dbReference>
<feature type="domain" description="Flavodoxin-like fold" evidence="1">
    <location>
        <begin position="1"/>
        <end position="75"/>
    </location>
</feature>
<organism evidence="2 3">
    <name type="scientific">Sedimentibacter acidaminivorans</name>
    <dbReference type="NCBI Taxonomy" id="913099"/>
    <lineage>
        <taxon>Bacteria</taxon>
        <taxon>Bacillati</taxon>
        <taxon>Bacillota</taxon>
        <taxon>Tissierellia</taxon>
        <taxon>Sedimentibacter</taxon>
    </lineage>
</organism>
<keyword evidence="3" id="KW-1185">Reference proteome</keyword>
<accession>A0ABS4GBX8</accession>
<evidence type="ECO:0000259" key="1">
    <source>
        <dbReference type="Pfam" id="PF02525"/>
    </source>
</evidence>
<protein>
    <submittedName>
        <fullName evidence="2">Multimeric flavodoxin WrbA</fullName>
    </submittedName>
</protein>
<dbReference type="Proteomes" id="UP001519342">
    <property type="component" value="Unassembled WGS sequence"/>
</dbReference>